<sequence length="73" mass="7987">MSLTPSQFVDSVWGPSATTHRLPIAKRPKSQWLAAVQTLVVGIIGLGHRLQRNTKLEGDIDPQKAFHSNEPTG</sequence>
<name>A0AAN6Z761_9PEZI</name>
<protein>
    <submittedName>
        <fullName evidence="1">Uncharacterized protein</fullName>
    </submittedName>
</protein>
<dbReference type="GeneID" id="87828938"/>
<keyword evidence="2" id="KW-1185">Reference proteome</keyword>
<reference evidence="1" key="2">
    <citation type="submission" date="2023-05" db="EMBL/GenBank/DDBJ databases">
        <authorList>
            <consortium name="Lawrence Berkeley National Laboratory"/>
            <person name="Steindorff A."/>
            <person name="Hensen N."/>
            <person name="Bonometti L."/>
            <person name="Westerberg I."/>
            <person name="Brannstrom I.O."/>
            <person name="Guillou S."/>
            <person name="Cros-Aarteil S."/>
            <person name="Calhoun S."/>
            <person name="Haridas S."/>
            <person name="Kuo A."/>
            <person name="Mondo S."/>
            <person name="Pangilinan J."/>
            <person name="Riley R."/>
            <person name="Labutti K."/>
            <person name="Andreopoulos B."/>
            <person name="Lipzen A."/>
            <person name="Chen C."/>
            <person name="Yanf M."/>
            <person name="Daum C."/>
            <person name="Ng V."/>
            <person name="Clum A."/>
            <person name="Ohm R."/>
            <person name="Martin F."/>
            <person name="Silar P."/>
            <person name="Natvig D."/>
            <person name="Lalanne C."/>
            <person name="Gautier V."/>
            <person name="Ament-Velasquez S.L."/>
            <person name="Kruys A."/>
            <person name="Hutchinson M.I."/>
            <person name="Powell A.J."/>
            <person name="Barry K."/>
            <person name="Miller A.N."/>
            <person name="Grigoriev I.V."/>
            <person name="Debuchy R."/>
            <person name="Gladieux P."/>
            <person name="Thoren M.H."/>
            <person name="Johannesson H."/>
        </authorList>
    </citation>
    <scope>NUCLEOTIDE SEQUENCE</scope>
    <source>
        <strain evidence="1">CBS 731.68</strain>
    </source>
</reference>
<dbReference type="Proteomes" id="UP001302602">
    <property type="component" value="Unassembled WGS sequence"/>
</dbReference>
<evidence type="ECO:0000313" key="1">
    <source>
        <dbReference type="EMBL" id="KAK4127537.1"/>
    </source>
</evidence>
<gene>
    <name evidence="1" type="ORF">N657DRAFT_641545</name>
</gene>
<reference evidence="1" key="1">
    <citation type="journal article" date="2023" name="Mol. Phylogenet. Evol.">
        <title>Genome-scale phylogeny and comparative genomics of the fungal order Sordariales.</title>
        <authorList>
            <person name="Hensen N."/>
            <person name="Bonometti L."/>
            <person name="Westerberg I."/>
            <person name="Brannstrom I.O."/>
            <person name="Guillou S."/>
            <person name="Cros-Aarteil S."/>
            <person name="Calhoun S."/>
            <person name="Haridas S."/>
            <person name="Kuo A."/>
            <person name="Mondo S."/>
            <person name="Pangilinan J."/>
            <person name="Riley R."/>
            <person name="LaButti K."/>
            <person name="Andreopoulos B."/>
            <person name="Lipzen A."/>
            <person name="Chen C."/>
            <person name="Yan M."/>
            <person name="Daum C."/>
            <person name="Ng V."/>
            <person name="Clum A."/>
            <person name="Steindorff A."/>
            <person name="Ohm R.A."/>
            <person name="Martin F."/>
            <person name="Silar P."/>
            <person name="Natvig D.O."/>
            <person name="Lalanne C."/>
            <person name="Gautier V."/>
            <person name="Ament-Velasquez S.L."/>
            <person name="Kruys A."/>
            <person name="Hutchinson M.I."/>
            <person name="Powell A.J."/>
            <person name="Barry K."/>
            <person name="Miller A.N."/>
            <person name="Grigoriev I.V."/>
            <person name="Debuchy R."/>
            <person name="Gladieux P."/>
            <person name="Hiltunen Thoren M."/>
            <person name="Johannesson H."/>
        </authorList>
    </citation>
    <scope>NUCLEOTIDE SEQUENCE</scope>
    <source>
        <strain evidence="1">CBS 731.68</strain>
    </source>
</reference>
<dbReference type="RefSeq" id="XP_062651308.1">
    <property type="nucleotide sequence ID" value="XM_062792169.1"/>
</dbReference>
<organism evidence="1 2">
    <name type="scientific">Parathielavia appendiculata</name>
    <dbReference type="NCBI Taxonomy" id="2587402"/>
    <lineage>
        <taxon>Eukaryota</taxon>
        <taxon>Fungi</taxon>
        <taxon>Dikarya</taxon>
        <taxon>Ascomycota</taxon>
        <taxon>Pezizomycotina</taxon>
        <taxon>Sordariomycetes</taxon>
        <taxon>Sordariomycetidae</taxon>
        <taxon>Sordariales</taxon>
        <taxon>Chaetomiaceae</taxon>
        <taxon>Parathielavia</taxon>
    </lineage>
</organism>
<comment type="caution">
    <text evidence="1">The sequence shown here is derived from an EMBL/GenBank/DDBJ whole genome shotgun (WGS) entry which is preliminary data.</text>
</comment>
<dbReference type="EMBL" id="MU853224">
    <property type="protein sequence ID" value="KAK4127537.1"/>
    <property type="molecule type" value="Genomic_DNA"/>
</dbReference>
<proteinExistence type="predicted"/>
<dbReference type="AlphaFoldDB" id="A0AAN6Z761"/>
<accession>A0AAN6Z761</accession>
<evidence type="ECO:0000313" key="2">
    <source>
        <dbReference type="Proteomes" id="UP001302602"/>
    </source>
</evidence>